<dbReference type="AlphaFoldDB" id="A0A511RJS9"/>
<proteinExistence type="predicted"/>
<organism evidence="1 2">
    <name type="scientific">Oceanithermus desulfurans NBRC 100063</name>
    <dbReference type="NCBI Taxonomy" id="1227550"/>
    <lineage>
        <taxon>Bacteria</taxon>
        <taxon>Thermotogati</taxon>
        <taxon>Deinococcota</taxon>
        <taxon>Deinococci</taxon>
        <taxon>Thermales</taxon>
        <taxon>Thermaceae</taxon>
        <taxon>Oceanithermus</taxon>
    </lineage>
</organism>
<protein>
    <submittedName>
        <fullName evidence="1">Uncharacterized protein</fullName>
    </submittedName>
</protein>
<evidence type="ECO:0000313" key="1">
    <source>
        <dbReference type="EMBL" id="GEM89908.1"/>
    </source>
</evidence>
<name>A0A511RJS9_9DEIN</name>
<accession>A0A511RJS9</accession>
<reference evidence="1 2" key="1">
    <citation type="submission" date="2019-07" db="EMBL/GenBank/DDBJ databases">
        <title>Whole genome shotgun sequence of Oceanithermus desulfurans NBRC 100063.</title>
        <authorList>
            <person name="Hosoyama A."/>
            <person name="Uohara A."/>
            <person name="Ohji S."/>
            <person name="Ichikawa N."/>
        </authorList>
    </citation>
    <scope>NUCLEOTIDE SEQUENCE [LARGE SCALE GENOMIC DNA]</scope>
    <source>
        <strain evidence="1 2">NBRC 100063</strain>
    </source>
</reference>
<gene>
    <name evidence="1" type="ORF">ODE01S_13420</name>
</gene>
<evidence type="ECO:0000313" key="2">
    <source>
        <dbReference type="Proteomes" id="UP000321827"/>
    </source>
</evidence>
<dbReference type="Proteomes" id="UP000321827">
    <property type="component" value="Unassembled WGS sequence"/>
</dbReference>
<comment type="caution">
    <text evidence="1">The sequence shown here is derived from an EMBL/GenBank/DDBJ whole genome shotgun (WGS) entry which is preliminary data.</text>
</comment>
<sequence length="584" mass="65355">MAHHTFHIPVMGTAFTVDTPIRIAKYGIASVISIVDDDLLERMRGYWSRVRGRSYEPIAKDLKADSRARRTAAYLDLVDELVREDFEALRAAPLEPGSELWRYLTLLPPASPPRRAWQRWRQAGESERAALEREIRAGLAPGRVEVNVMTKVDKPNFVGREPLPVEYNDAHAALRGFAESTLEGVLVLSAGFNARLYSYMANFAGFFAGEAGRIKKQIALKVSDARSALTQGKFLAKKGLWVSEYRVESGLNCGGHAFASQGYLMGPILEELKSKRDEIVASLFEIYKKALEKLGRPVPNEPPEVRFTAQGGVGTAAEHAMLRDRYGLDSVGWGSPFLLVPEVTVVDERTRRDLSAAGEDDLHLSGASPLGVPFNVMRGASIEALNRKWYEEGHPGSPCPKGHLEFNTEFTEKPICTASRNYQHRKIQQLKSLGLSEEAYRREIEKLLEKQCLCTGLAEPAHLEYRFPPQMKETGVSVCPGPNLAYFSGERTLEEMVDHIYGRRPLELEANRPHVFIKELRLYADYLRRVIAGEFGTDRDRTPEAVAAFRQNLAAGVRYYLEHLGELGLGPWKDELESFAAQPA</sequence>
<dbReference type="EMBL" id="BJXN01000008">
    <property type="protein sequence ID" value="GEM89908.1"/>
    <property type="molecule type" value="Genomic_DNA"/>
</dbReference>